<evidence type="ECO:0000256" key="4">
    <source>
        <dbReference type="ARBA" id="ARBA00023136"/>
    </source>
</evidence>
<feature type="transmembrane region" description="Helical" evidence="5">
    <location>
        <begin position="64"/>
        <end position="81"/>
    </location>
</feature>
<comment type="subcellular location">
    <subcellularLocation>
        <location evidence="1">Membrane</location>
        <topology evidence="1">Multi-pass membrane protein</topology>
    </subcellularLocation>
</comment>
<evidence type="ECO:0000313" key="7">
    <source>
        <dbReference type="EMBL" id="GAA4481509.1"/>
    </source>
</evidence>
<evidence type="ECO:0000313" key="8">
    <source>
        <dbReference type="Proteomes" id="UP001501183"/>
    </source>
</evidence>
<dbReference type="Proteomes" id="UP001501183">
    <property type="component" value="Unassembled WGS sequence"/>
</dbReference>
<feature type="transmembrane region" description="Helical" evidence="5">
    <location>
        <begin position="396"/>
        <end position="426"/>
    </location>
</feature>
<dbReference type="PROSITE" id="PS50801">
    <property type="entry name" value="STAS"/>
    <property type="match status" value="1"/>
</dbReference>
<evidence type="ECO:0000256" key="3">
    <source>
        <dbReference type="ARBA" id="ARBA00022989"/>
    </source>
</evidence>
<dbReference type="EMBL" id="BAABFB010000048">
    <property type="protein sequence ID" value="GAA4481509.1"/>
    <property type="molecule type" value="Genomic_DNA"/>
</dbReference>
<evidence type="ECO:0000259" key="6">
    <source>
        <dbReference type="PROSITE" id="PS50801"/>
    </source>
</evidence>
<name>A0ABP8P4V1_9NOCA</name>
<feature type="transmembrane region" description="Helical" evidence="5">
    <location>
        <begin position="218"/>
        <end position="237"/>
    </location>
</feature>
<feature type="domain" description="STAS" evidence="6">
    <location>
        <begin position="460"/>
        <end position="569"/>
    </location>
</feature>
<accession>A0ABP8P4V1</accession>
<proteinExistence type="predicted"/>
<evidence type="ECO:0000256" key="5">
    <source>
        <dbReference type="SAM" id="Phobius"/>
    </source>
</evidence>
<evidence type="ECO:0000256" key="1">
    <source>
        <dbReference type="ARBA" id="ARBA00004141"/>
    </source>
</evidence>
<protein>
    <submittedName>
        <fullName evidence="7">Solute carrier family 26 protein</fullName>
    </submittedName>
</protein>
<reference evidence="8" key="1">
    <citation type="journal article" date="2019" name="Int. J. Syst. Evol. Microbiol.">
        <title>The Global Catalogue of Microorganisms (GCM) 10K type strain sequencing project: providing services to taxonomists for standard genome sequencing and annotation.</title>
        <authorList>
            <consortium name="The Broad Institute Genomics Platform"/>
            <consortium name="The Broad Institute Genome Sequencing Center for Infectious Disease"/>
            <person name="Wu L."/>
            <person name="Ma J."/>
        </authorList>
    </citation>
    <scope>NUCLEOTIDE SEQUENCE [LARGE SCALE GENOMIC DNA]</scope>
    <source>
        <strain evidence="8">JCM 32206</strain>
    </source>
</reference>
<feature type="transmembrane region" description="Helical" evidence="5">
    <location>
        <begin position="116"/>
        <end position="134"/>
    </location>
</feature>
<dbReference type="Gene3D" id="3.30.750.24">
    <property type="entry name" value="STAS domain"/>
    <property type="match status" value="1"/>
</dbReference>
<sequence length="573" mass="59153">MASTPLPSWRAGAGSAKASVLAPTLVGYRKSWLRADVVAGLSAGAVVIPQAMAYATIADMPVQIGLYTCMVPMAVYALLGGSRTASVSTTSTIATLTASTLIGAGIAAGSDDAVTSLMTLTLLVGVLLLLARVFRLGSIIENISEATLSGIKAGVGLTVAAGQLPKLLGVPADPGATGFVPVLWSAVRQLGDAVPATVALAVGSIAALYAMQRLVPRVPGALVVVALGIALVAFAGLDDHGVALIDPVPQGIPLPGIPRLHDIGALLPGALAIAVMAFLETVSVGRGVRRAGEPQIDADQELLANGVSAVAGSFFHTLPPAGGFSQTAVALRAGGRTQAAGLVTVVLAVAVALFLAPILDDLPQATLGAMVVVATLGLLDFGSFRRYWRVNRLEFWIALSTALVGLVAGLLPAVAVGVVLTLYLVLRELNRPHVVQLQRDGRGEWRPGPEEAPTDPADPLVLRVNSALYTASVRATVTAIERRAGVGEGSEEISPPGAVVLDVSRAYLVTTTVIDQIRDLVRELDDAGVTLHVADLPASEMPKLLATPWWHEHGADRYHDRVDDAVRAIEAAR</sequence>
<feature type="transmembrane region" description="Helical" evidence="5">
    <location>
        <begin position="339"/>
        <end position="359"/>
    </location>
</feature>
<keyword evidence="3 5" id="KW-1133">Transmembrane helix</keyword>
<organism evidence="7 8">
    <name type="scientific">Rhodococcus olei</name>
    <dbReference type="NCBI Taxonomy" id="2161675"/>
    <lineage>
        <taxon>Bacteria</taxon>
        <taxon>Bacillati</taxon>
        <taxon>Actinomycetota</taxon>
        <taxon>Actinomycetes</taxon>
        <taxon>Mycobacteriales</taxon>
        <taxon>Nocardiaceae</taxon>
        <taxon>Rhodococcus</taxon>
    </lineage>
</organism>
<comment type="caution">
    <text evidence="7">The sequence shown here is derived from an EMBL/GenBank/DDBJ whole genome shotgun (WGS) entry which is preliminary data.</text>
</comment>
<dbReference type="InterPro" id="IPR011547">
    <property type="entry name" value="SLC26A/SulP_dom"/>
</dbReference>
<feature type="transmembrane region" description="Helical" evidence="5">
    <location>
        <begin position="93"/>
        <end position="110"/>
    </location>
</feature>
<feature type="transmembrane region" description="Helical" evidence="5">
    <location>
        <begin position="365"/>
        <end position="384"/>
    </location>
</feature>
<keyword evidence="8" id="KW-1185">Reference proteome</keyword>
<dbReference type="PANTHER" id="PTHR11814">
    <property type="entry name" value="SULFATE TRANSPORTER"/>
    <property type="match status" value="1"/>
</dbReference>
<keyword evidence="4 5" id="KW-0472">Membrane</keyword>
<feature type="transmembrane region" description="Helical" evidence="5">
    <location>
        <begin position="37"/>
        <end position="58"/>
    </location>
</feature>
<dbReference type="InterPro" id="IPR002645">
    <property type="entry name" value="STAS_dom"/>
</dbReference>
<dbReference type="InterPro" id="IPR001902">
    <property type="entry name" value="SLC26A/SulP_fam"/>
</dbReference>
<gene>
    <name evidence="7" type="ORF">GCM10023094_29790</name>
</gene>
<dbReference type="InterPro" id="IPR036513">
    <property type="entry name" value="STAS_dom_sf"/>
</dbReference>
<evidence type="ECO:0000256" key="2">
    <source>
        <dbReference type="ARBA" id="ARBA00022692"/>
    </source>
</evidence>
<keyword evidence="2 5" id="KW-0812">Transmembrane</keyword>
<dbReference type="Pfam" id="PF00916">
    <property type="entry name" value="Sulfate_transp"/>
    <property type="match status" value="1"/>
</dbReference>
<dbReference type="RefSeq" id="WP_345346232.1">
    <property type="nucleotide sequence ID" value="NZ_BAABFB010000048.1"/>
</dbReference>
<feature type="transmembrane region" description="Helical" evidence="5">
    <location>
        <begin position="263"/>
        <end position="282"/>
    </location>
</feature>